<reference evidence="3" key="1">
    <citation type="journal article" date="2019" name="Int. J. Syst. Evol. Microbiol.">
        <title>The Global Catalogue of Microorganisms (GCM) 10K type strain sequencing project: providing services to taxonomists for standard genome sequencing and annotation.</title>
        <authorList>
            <consortium name="The Broad Institute Genomics Platform"/>
            <consortium name="The Broad Institute Genome Sequencing Center for Infectious Disease"/>
            <person name="Wu L."/>
            <person name="Ma J."/>
        </authorList>
    </citation>
    <scope>NUCLEOTIDE SEQUENCE [LARGE SCALE GENOMIC DNA]</scope>
    <source>
        <strain evidence="3">CGMCC 4.5581</strain>
    </source>
</reference>
<sequence>MAAPKVKPGGKDSPEAVSGRTSVEVMAVLLLARDLVVADRRGRDRHAPGGGGRPPARGQGVLL</sequence>
<keyword evidence="3" id="KW-1185">Reference proteome</keyword>
<dbReference type="Proteomes" id="UP000648663">
    <property type="component" value="Unassembled WGS sequence"/>
</dbReference>
<gene>
    <name evidence="2" type="ORF">GCM10011589_18080</name>
</gene>
<evidence type="ECO:0000313" key="3">
    <source>
        <dbReference type="Proteomes" id="UP000648663"/>
    </source>
</evidence>
<proteinExistence type="predicted"/>
<comment type="caution">
    <text evidence="2">The sequence shown here is derived from an EMBL/GenBank/DDBJ whole genome shotgun (WGS) entry which is preliminary data.</text>
</comment>
<name>A0ABQ2FWV9_9ACTN</name>
<dbReference type="EMBL" id="BMMI01000003">
    <property type="protein sequence ID" value="GGL62269.1"/>
    <property type="molecule type" value="Genomic_DNA"/>
</dbReference>
<accession>A0ABQ2FWV9</accession>
<protein>
    <submittedName>
        <fullName evidence="2">Uncharacterized protein</fullName>
    </submittedName>
</protein>
<evidence type="ECO:0000256" key="1">
    <source>
        <dbReference type="SAM" id="MobiDB-lite"/>
    </source>
</evidence>
<evidence type="ECO:0000313" key="2">
    <source>
        <dbReference type="EMBL" id="GGL62269.1"/>
    </source>
</evidence>
<organism evidence="2 3">
    <name type="scientific">Modestobacter marinus</name>
    <dbReference type="NCBI Taxonomy" id="477641"/>
    <lineage>
        <taxon>Bacteria</taxon>
        <taxon>Bacillati</taxon>
        <taxon>Actinomycetota</taxon>
        <taxon>Actinomycetes</taxon>
        <taxon>Geodermatophilales</taxon>
        <taxon>Geodermatophilaceae</taxon>
        <taxon>Modestobacter</taxon>
    </lineage>
</organism>
<feature type="region of interest" description="Disordered" evidence="1">
    <location>
        <begin position="39"/>
        <end position="63"/>
    </location>
</feature>
<feature type="compositionally biased region" description="Low complexity" evidence="1">
    <location>
        <begin position="54"/>
        <end position="63"/>
    </location>
</feature>